<evidence type="ECO:0008006" key="4">
    <source>
        <dbReference type="Google" id="ProtNLM"/>
    </source>
</evidence>
<dbReference type="EMBL" id="CM009308">
    <property type="protein sequence ID" value="PNS90090.1"/>
    <property type="molecule type" value="Genomic_DNA"/>
</dbReference>
<name>A0A2K1WNJ1_POPTR</name>
<sequence>MVEILVFGMMFSLETLVWQYNFLALQSLCGSKVICGKYGYGISDGRGLLEVERGILDASCPFCLVLEESVDHVLIHCPNTLHIWARFIDWWSISWSCPGNLSDMFQQREHLVHGRFQRKLMRNELAFNKRLPDYDTAFLLILTRLCAWIKAIFSYFPYCALDLLISAEGLVCWANIKCLRVLTLWNPPDLYTLKWNVDGSSKGKLGPAGIGGVLRDHNGIVMGFFFQSL</sequence>
<evidence type="ECO:0000313" key="3">
    <source>
        <dbReference type="Proteomes" id="UP000006729"/>
    </source>
</evidence>
<keyword evidence="1" id="KW-0732">Signal</keyword>
<dbReference type="CDD" id="cd06222">
    <property type="entry name" value="RNase_H_like"/>
    <property type="match status" value="1"/>
</dbReference>
<feature type="signal peptide" evidence="1">
    <location>
        <begin position="1"/>
        <end position="19"/>
    </location>
</feature>
<proteinExistence type="predicted"/>
<dbReference type="InterPro" id="IPR044730">
    <property type="entry name" value="RNase_H-like_dom_plant"/>
</dbReference>
<gene>
    <name evidence="2" type="ORF">POPTR_019G026600</name>
</gene>
<protein>
    <recommendedName>
        <fullName evidence="4">Reverse transcriptase zinc-binding domain-containing protein</fullName>
    </recommendedName>
</protein>
<feature type="chain" id="PRO_5014365636" description="Reverse transcriptase zinc-binding domain-containing protein" evidence="1">
    <location>
        <begin position="20"/>
        <end position="229"/>
    </location>
</feature>
<organism evidence="2 3">
    <name type="scientific">Populus trichocarpa</name>
    <name type="common">Western balsam poplar</name>
    <name type="synonym">Populus balsamifera subsp. trichocarpa</name>
    <dbReference type="NCBI Taxonomy" id="3694"/>
    <lineage>
        <taxon>Eukaryota</taxon>
        <taxon>Viridiplantae</taxon>
        <taxon>Streptophyta</taxon>
        <taxon>Embryophyta</taxon>
        <taxon>Tracheophyta</taxon>
        <taxon>Spermatophyta</taxon>
        <taxon>Magnoliopsida</taxon>
        <taxon>eudicotyledons</taxon>
        <taxon>Gunneridae</taxon>
        <taxon>Pentapetalae</taxon>
        <taxon>rosids</taxon>
        <taxon>fabids</taxon>
        <taxon>Malpighiales</taxon>
        <taxon>Salicaceae</taxon>
        <taxon>Saliceae</taxon>
        <taxon>Populus</taxon>
    </lineage>
</organism>
<keyword evidence="3" id="KW-1185">Reference proteome</keyword>
<evidence type="ECO:0000313" key="2">
    <source>
        <dbReference type="EMBL" id="PNS90090.1"/>
    </source>
</evidence>
<dbReference type="Proteomes" id="UP000006729">
    <property type="component" value="Chromosome 19"/>
</dbReference>
<reference evidence="2 3" key="1">
    <citation type="journal article" date="2006" name="Science">
        <title>The genome of black cottonwood, Populus trichocarpa (Torr. &amp; Gray).</title>
        <authorList>
            <person name="Tuskan G.A."/>
            <person name="Difazio S."/>
            <person name="Jansson S."/>
            <person name="Bohlmann J."/>
            <person name="Grigoriev I."/>
            <person name="Hellsten U."/>
            <person name="Putnam N."/>
            <person name="Ralph S."/>
            <person name="Rombauts S."/>
            <person name="Salamov A."/>
            <person name="Schein J."/>
            <person name="Sterck L."/>
            <person name="Aerts A."/>
            <person name="Bhalerao R.R."/>
            <person name="Bhalerao R.P."/>
            <person name="Blaudez D."/>
            <person name="Boerjan W."/>
            <person name="Brun A."/>
            <person name="Brunner A."/>
            <person name="Busov V."/>
            <person name="Campbell M."/>
            <person name="Carlson J."/>
            <person name="Chalot M."/>
            <person name="Chapman J."/>
            <person name="Chen G.L."/>
            <person name="Cooper D."/>
            <person name="Coutinho P.M."/>
            <person name="Couturier J."/>
            <person name="Covert S."/>
            <person name="Cronk Q."/>
            <person name="Cunningham R."/>
            <person name="Davis J."/>
            <person name="Degroeve S."/>
            <person name="Dejardin A."/>
            <person name="Depamphilis C."/>
            <person name="Detter J."/>
            <person name="Dirks B."/>
            <person name="Dubchak I."/>
            <person name="Duplessis S."/>
            <person name="Ehlting J."/>
            <person name="Ellis B."/>
            <person name="Gendler K."/>
            <person name="Goodstein D."/>
            <person name="Gribskov M."/>
            <person name="Grimwood J."/>
            <person name="Groover A."/>
            <person name="Gunter L."/>
            <person name="Hamberger B."/>
            <person name="Heinze B."/>
            <person name="Helariutta Y."/>
            <person name="Henrissat B."/>
            <person name="Holligan D."/>
            <person name="Holt R."/>
            <person name="Huang W."/>
            <person name="Islam-Faridi N."/>
            <person name="Jones S."/>
            <person name="Jones-Rhoades M."/>
            <person name="Jorgensen R."/>
            <person name="Joshi C."/>
            <person name="Kangasjarvi J."/>
            <person name="Karlsson J."/>
            <person name="Kelleher C."/>
            <person name="Kirkpatrick R."/>
            <person name="Kirst M."/>
            <person name="Kohler A."/>
            <person name="Kalluri U."/>
            <person name="Larimer F."/>
            <person name="Leebens-Mack J."/>
            <person name="Leple J.C."/>
            <person name="Locascio P."/>
            <person name="Lou Y."/>
            <person name="Lucas S."/>
            <person name="Martin F."/>
            <person name="Montanini B."/>
            <person name="Napoli C."/>
            <person name="Nelson D.R."/>
            <person name="Nelson C."/>
            <person name="Nieminen K."/>
            <person name="Nilsson O."/>
            <person name="Pereda V."/>
            <person name="Peter G."/>
            <person name="Philippe R."/>
            <person name="Pilate G."/>
            <person name="Poliakov A."/>
            <person name="Razumovskaya J."/>
            <person name="Richardson P."/>
            <person name="Rinaldi C."/>
            <person name="Ritland K."/>
            <person name="Rouze P."/>
            <person name="Ryaboy D."/>
            <person name="Schmutz J."/>
            <person name="Schrader J."/>
            <person name="Segerman B."/>
            <person name="Shin H."/>
            <person name="Siddiqui A."/>
            <person name="Sterky F."/>
            <person name="Terry A."/>
            <person name="Tsai C.J."/>
            <person name="Uberbacher E."/>
            <person name="Unneberg P."/>
            <person name="Vahala J."/>
            <person name="Wall K."/>
            <person name="Wessler S."/>
            <person name="Yang G."/>
            <person name="Yin T."/>
            <person name="Douglas C."/>
            <person name="Marra M."/>
            <person name="Sandberg G."/>
            <person name="Van de Peer Y."/>
            <person name="Rokhsar D."/>
        </authorList>
    </citation>
    <scope>NUCLEOTIDE SEQUENCE [LARGE SCALE GENOMIC DNA]</scope>
    <source>
        <strain evidence="3">cv. Nisqually</strain>
    </source>
</reference>
<evidence type="ECO:0000256" key="1">
    <source>
        <dbReference type="SAM" id="SignalP"/>
    </source>
</evidence>
<accession>A0A2K1WNJ1</accession>
<dbReference type="AlphaFoldDB" id="A0A2K1WNJ1"/>
<dbReference type="InParanoid" id="A0A2K1WNJ1"/>